<organism evidence="2 3">
    <name type="scientific">Marinobacter salsuginis</name>
    <dbReference type="NCBI Taxonomy" id="418719"/>
    <lineage>
        <taxon>Bacteria</taxon>
        <taxon>Pseudomonadati</taxon>
        <taxon>Pseudomonadota</taxon>
        <taxon>Gammaproteobacteria</taxon>
        <taxon>Pseudomonadales</taxon>
        <taxon>Marinobacteraceae</taxon>
        <taxon>Marinobacter</taxon>
    </lineage>
</organism>
<dbReference type="InterPro" id="IPR000792">
    <property type="entry name" value="Tscrpt_reg_LuxR_C"/>
</dbReference>
<comment type="caution">
    <text evidence="2">The sequence shown here is derived from an EMBL/GenBank/DDBJ whole genome shotgun (WGS) entry which is preliminary data.</text>
</comment>
<name>A0A5M3Q4B9_9GAMM</name>
<dbReference type="Proteomes" id="UP000387223">
    <property type="component" value="Unassembled WGS sequence"/>
</dbReference>
<dbReference type="EMBL" id="BGZI01000033">
    <property type="protein sequence ID" value="GBO90088.1"/>
    <property type="molecule type" value="Genomic_DNA"/>
</dbReference>
<dbReference type="Gene3D" id="1.10.10.10">
    <property type="entry name" value="Winged helix-like DNA-binding domain superfamily/Winged helix DNA-binding domain"/>
    <property type="match status" value="1"/>
</dbReference>
<dbReference type="InterPro" id="IPR036388">
    <property type="entry name" value="WH-like_DNA-bd_sf"/>
</dbReference>
<dbReference type="SUPFAM" id="SSF46894">
    <property type="entry name" value="C-terminal effector domain of the bipartite response regulators"/>
    <property type="match status" value="1"/>
</dbReference>
<evidence type="ECO:0000259" key="1">
    <source>
        <dbReference type="SMART" id="SM00421"/>
    </source>
</evidence>
<dbReference type="SMART" id="SM00421">
    <property type="entry name" value="HTH_LUXR"/>
    <property type="match status" value="1"/>
</dbReference>
<dbReference type="InterPro" id="IPR016032">
    <property type="entry name" value="Sig_transdc_resp-reg_C-effctor"/>
</dbReference>
<dbReference type="GO" id="GO:0003677">
    <property type="term" value="F:DNA binding"/>
    <property type="evidence" value="ECO:0007669"/>
    <property type="project" value="InterPro"/>
</dbReference>
<gene>
    <name evidence="2" type="ORF">MSSD14B_37560</name>
</gene>
<dbReference type="GO" id="GO:0006355">
    <property type="term" value="P:regulation of DNA-templated transcription"/>
    <property type="evidence" value="ECO:0007669"/>
    <property type="project" value="InterPro"/>
</dbReference>
<dbReference type="AlphaFoldDB" id="A0A5M3Q4B9"/>
<proteinExistence type="predicted"/>
<accession>A0A5M3Q4B9</accession>
<evidence type="ECO:0000313" key="2">
    <source>
        <dbReference type="EMBL" id="GBO90088.1"/>
    </source>
</evidence>
<sequence length="376" mass="42413">MKDPGSEVPHLLDNLYERATAPDQWPEFLAKLMALFRGETAAIRLSDLDNPVIHQSYTTGFRQEINRIYEAEGVERDPFRDALAALPVGKALESTAVIEDRAFERSFHYQSVFRPNGNFYAMGTQFERQNGQAMHIGIHRPKRKGPYSNDELKLLELFSPHLRRVVKLSRMMADLNDALSVARHALDRLPFGVWYMDSELRVQWLNASAEEAFATNSFGLRVQYNRLRMLAAGASTTLRAKVRRLTEHRSLTETVKLGQTGACLLMVPTCAAGTSLHIIRSPAPKILCFLLDTTRPAELDENRLITMYHLTPAEYRLANLLVTGLDVSEASAVLEISPHTGRTQLKSIMRKTGVRRQASLQRLLLLCADTLRSPND</sequence>
<reference evidence="2 3" key="1">
    <citation type="journal article" date="2019" name="J. Gen. Appl. Microbiol.">
        <title>Aerobic degradation of cis-dichloroethene by the marine bacterium Marinobacter salsuginis strain 5N-3.</title>
        <authorList>
            <person name="Inoue Y."/>
            <person name="Fukunaga Y."/>
            <person name="Katsumata H."/>
            <person name="Ohji S."/>
            <person name="Hosoyama A."/>
            <person name="Mori K."/>
            <person name="Ando K."/>
        </authorList>
    </citation>
    <scope>NUCLEOTIDE SEQUENCE [LARGE SCALE GENOMIC DNA]</scope>
    <source>
        <strain evidence="2 3">NBRC 109114</strain>
    </source>
</reference>
<protein>
    <submittedName>
        <fullName evidence="2">LuxR family transcriptional regulator</fullName>
    </submittedName>
</protein>
<feature type="domain" description="HTH luxR-type" evidence="1">
    <location>
        <begin position="307"/>
        <end position="364"/>
    </location>
</feature>
<evidence type="ECO:0000313" key="3">
    <source>
        <dbReference type="Proteomes" id="UP000387223"/>
    </source>
</evidence>